<evidence type="ECO:0000313" key="16">
    <source>
        <dbReference type="EMBL" id="GBU03584.1"/>
    </source>
</evidence>
<dbReference type="GO" id="GO:0000155">
    <property type="term" value="F:phosphorelay sensor kinase activity"/>
    <property type="evidence" value="ECO:0007669"/>
    <property type="project" value="InterPro"/>
</dbReference>
<dbReference type="FunFam" id="3.30.565.10:FF:000013">
    <property type="entry name" value="Two-component sensor histidine kinase"/>
    <property type="match status" value="1"/>
</dbReference>
<keyword evidence="7 14" id="KW-0812">Transmembrane</keyword>
<evidence type="ECO:0000313" key="19">
    <source>
        <dbReference type="Proteomes" id="UP000702954"/>
    </source>
</evidence>
<proteinExistence type="predicted"/>
<dbReference type="GO" id="GO:0005886">
    <property type="term" value="C:plasma membrane"/>
    <property type="evidence" value="ECO:0007669"/>
    <property type="project" value="UniProtKB-SubCell"/>
</dbReference>
<evidence type="ECO:0000256" key="9">
    <source>
        <dbReference type="ARBA" id="ARBA00022777"/>
    </source>
</evidence>
<evidence type="ECO:0000256" key="10">
    <source>
        <dbReference type="ARBA" id="ARBA00022840"/>
    </source>
</evidence>
<evidence type="ECO:0000256" key="4">
    <source>
        <dbReference type="ARBA" id="ARBA00022475"/>
    </source>
</evidence>
<dbReference type="InterPro" id="IPR004358">
    <property type="entry name" value="Sig_transdc_His_kin-like_C"/>
</dbReference>
<evidence type="ECO:0000256" key="14">
    <source>
        <dbReference type="SAM" id="Phobius"/>
    </source>
</evidence>
<dbReference type="EMBL" id="SLZV01000005">
    <property type="protein sequence ID" value="TCS69088.1"/>
    <property type="molecule type" value="Genomic_DNA"/>
</dbReference>
<dbReference type="Proteomes" id="UP000294613">
    <property type="component" value="Unassembled WGS sequence"/>
</dbReference>
<evidence type="ECO:0000256" key="6">
    <source>
        <dbReference type="ARBA" id="ARBA00022679"/>
    </source>
</evidence>
<dbReference type="Pfam" id="PF00512">
    <property type="entry name" value="HisKA"/>
    <property type="match status" value="1"/>
</dbReference>
<dbReference type="AlphaFoldDB" id="A0A4R3JSM7"/>
<dbReference type="Proteomes" id="UP000702954">
    <property type="component" value="Unassembled WGS sequence"/>
</dbReference>
<name>A0A4R3JSM7_9FIRM</name>
<protein>
    <recommendedName>
        <fullName evidence="3">histidine kinase</fullName>
        <ecNumber evidence="3">2.7.13.3</ecNumber>
    </recommendedName>
</protein>
<comment type="subcellular location">
    <subcellularLocation>
        <location evidence="2">Cell membrane</location>
        <topology evidence="2">Multi-pass membrane protein</topology>
    </subcellularLocation>
</comment>
<evidence type="ECO:0000256" key="13">
    <source>
        <dbReference type="ARBA" id="ARBA00023136"/>
    </source>
</evidence>
<sequence length="378" mass="43715">MKSKNYTRLKINILLQTMLVVLFTALVGYLFKNLVIDGIYNHKFADGFVHFFMWFHMPEQQAIDLYWKVIGNNKIYFMGAGFLLLFSFFFYFVLSRITQYLKEINQGIENILSDFNEPVRFKPALRPLEDSLNEIKMTIRRQEQEAIESEKKKNDLVVFLAHDLKTPLTSIVAYLSILETKPDMPEEERKKYTHISLEKAIRLGELINEFFEITKFNLQDIVLEPGNLDLSMMLEQIADELYAVLKEKNLRCDVQIDDTLMIYGDADKLARVFDNLLRNAIAYCDKGTAIRIQAKERHQEIEIVVANEGEKIPEEELSAIFEKFYRVDGSRSSKTGGAGLGLAIAKEIVELHHGTIRAESDEWETRFIVTLPAMSEGE</sequence>
<dbReference type="EMBL" id="BHEO01000002">
    <property type="protein sequence ID" value="GBU03584.1"/>
    <property type="molecule type" value="Genomic_DNA"/>
</dbReference>
<gene>
    <name evidence="17" type="ORF">EDD74_10575</name>
    <name evidence="16" type="ORF">FAEUMB_01250</name>
</gene>
<dbReference type="InterPro" id="IPR036890">
    <property type="entry name" value="HATPase_C_sf"/>
</dbReference>
<evidence type="ECO:0000259" key="15">
    <source>
        <dbReference type="PROSITE" id="PS50109"/>
    </source>
</evidence>
<dbReference type="GO" id="GO:0005524">
    <property type="term" value="F:ATP binding"/>
    <property type="evidence" value="ECO:0007669"/>
    <property type="project" value="UniProtKB-KW"/>
</dbReference>
<keyword evidence="9 17" id="KW-0418">Kinase</keyword>
<evidence type="ECO:0000313" key="18">
    <source>
        <dbReference type="Proteomes" id="UP000294613"/>
    </source>
</evidence>
<evidence type="ECO:0000256" key="5">
    <source>
        <dbReference type="ARBA" id="ARBA00022553"/>
    </source>
</evidence>
<keyword evidence="8" id="KW-0547">Nucleotide-binding</keyword>
<evidence type="ECO:0000256" key="11">
    <source>
        <dbReference type="ARBA" id="ARBA00022989"/>
    </source>
</evidence>
<dbReference type="InterPro" id="IPR036097">
    <property type="entry name" value="HisK_dim/P_sf"/>
</dbReference>
<evidence type="ECO:0000256" key="1">
    <source>
        <dbReference type="ARBA" id="ARBA00000085"/>
    </source>
</evidence>
<dbReference type="Gene3D" id="1.10.287.130">
    <property type="match status" value="1"/>
</dbReference>
<reference evidence="17 18" key="2">
    <citation type="submission" date="2019-03" db="EMBL/GenBank/DDBJ databases">
        <title>Genomic Encyclopedia of Type Strains, Phase IV (KMG-IV): sequencing the most valuable type-strain genomes for metagenomic binning, comparative biology and taxonomic classification.</title>
        <authorList>
            <person name="Goeker M."/>
        </authorList>
    </citation>
    <scope>NUCLEOTIDE SEQUENCE [LARGE SCALE GENOMIC DNA]</scope>
    <source>
        <strain evidence="17 18">DSM 103426</strain>
    </source>
</reference>
<dbReference type="Pfam" id="PF02518">
    <property type="entry name" value="HATPase_c"/>
    <property type="match status" value="1"/>
</dbReference>
<keyword evidence="19" id="KW-1185">Reference proteome</keyword>
<dbReference type="InterPro" id="IPR005467">
    <property type="entry name" value="His_kinase_dom"/>
</dbReference>
<keyword evidence="5" id="KW-0597">Phosphoprotein</keyword>
<dbReference type="PROSITE" id="PS50109">
    <property type="entry name" value="HIS_KIN"/>
    <property type="match status" value="1"/>
</dbReference>
<dbReference type="RefSeq" id="WP_009263776.1">
    <property type="nucleotide sequence ID" value="NZ_AP031411.1"/>
</dbReference>
<keyword evidence="10" id="KW-0067">ATP-binding</keyword>
<dbReference type="InterPro" id="IPR003594">
    <property type="entry name" value="HATPase_dom"/>
</dbReference>
<evidence type="ECO:0000256" key="3">
    <source>
        <dbReference type="ARBA" id="ARBA00012438"/>
    </source>
</evidence>
<dbReference type="PANTHER" id="PTHR45528:SF1">
    <property type="entry name" value="SENSOR HISTIDINE KINASE CPXA"/>
    <property type="match status" value="1"/>
</dbReference>
<evidence type="ECO:0000256" key="2">
    <source>
        <dbReference type="ARBA" id="ARBA00004651"/>
    </source>
</evidence>
<dbReference type="SUPFAM" id="SSF47384">
    <property type="entry name" value="Homodimeric domain of signal transducing histidine kinase"/>
    <property type="match status" value="1"/>
</dbReference>
<dbReference type="PANTHER" id="PTHR45528">
    <property type="entry name" value="SENSOR HISTIDINE KINASE CPXA"/>
    <property type="match status" value="1"/>
</dbReference>
<evidence type="ECO:0000256" key="12">
    <source>
        <dbReference type="ARBA" id="ARBA00023012"/>
    </source>
</evidence>
<keyword evidence="12" id="KW-0902">Two-component regulatory system</keyword>
<evidence type="ECO:0000256" key="8">
    <source>
        <dbReference type="ARBA" id="ARBA00022741"/>
    </source>
</evidence>
<dbReference type="InterPro" id="IPR050398">
    <property type="entry name" value="HssS/ArlS-like"/>
</dbReference>
<feature type="domain" description="Histidine kinase" evidence="15">
    <location>
        <begin position="159"/>
        <end position="375"/>
    </location>
</feature>
<keyword evidence="11 14" id="KW-1133">Transmembrane helix</keyword>
<feature type="transmembrane region" description="Helical" evidence="14">
    <location>
        <begin position="12"/>
        <end position="31"/>
    </location>
</feature>
<dbReference type="EC" id="2.7.13.3" evidence="3"/>
<evidence type="ECO:0000256" key="7">
    <source>
        <dbReference type="ARBA" id="ARBA00022692"/>
    </source>
</evidence>
<accession>A0A4R3JSM7</accession>
<organism evidence="17 18">
    <name type="scientific">Faecalimonas umbilicata</name>
    <dbReference type="NCBI Taxonomy" id="1912855"/>
    <lineage>
        <taxon>Bacteria</taxon>
        <taxon>Bacillati</taxon>
        <taxon>Bacillota</taxon>
        <taxon>Clostridia</taxon>
        <taxon>Lachnospirales</taxon>
        <taxon>Lachnospiraceae</taxon>
        <taxon>Faecalimonas</taxon>
    </lineage>
</organism>
<keyword evidence="4" id="KW-1003">Cell membrane</keyword>
<dbReference type="SMART" id="SM00387">
    <property type="entry name" value="HATPase_c"/>
    <property type="match status" value="1"/>
</dbReference>
<dbReference type="SUPFAM" id="SSF55874">
    <property type="entry name" value="ATPase domain of HSP90 chaperone/DNA topoisomerase II/histidine kinase"/>
    <property type="match status" value="1"/>
</dbReference>
<dbReference type="CDD" id="cd00075">
    <property type="entry name" value="HATPase"/>
    <property type="match status" value="1"/>
</dbReference>
<keyword evidence="6" id="KW-0808">Transferase</keyword>
<dbReference type="SMART" id="SM00388">
    <property type="entry name" value="HisKA"/>
    <property type="match status" value="1"/>
</dbReference>
<keyword evidence="13 14" id="KW-0472">Membrane</keyword>
<reference evidence="16 19" key="1">
    <citation type="journal article" date="2018" name="Int. J. Syst. Evol. Microbiol.">
        <title>Draft Genome Sequence of Faecalimonas umbilicata JCM 30896T, an Acetate-Producing Bacterium Isolated from Human Feces.</title>
        <authorList>
            <person name="Sakamoto M."/>
            <person name="Ikeyama N."/>
            <person name="Yuki M."/>
            <person name="Ohkuma M."/>
        </authorList>
    </citation>
    <scope>NUCLEOTIDE SEQUENCE [LARGE SCALE GENOMIC DNA]</scope>
    <source>
        <strain evidence="16 19">EGH7</strain>
    </source>
</reference>
<dbReference type="GeneID" id="97505649"/>
<dbReference type="InterPro" id="IPR003661">
    <property type="entry name" value="HisK_dim/P_dom"/>
</dbReference>
<dbReference type="CDD" id="cd00082">
    <property type="entry name" value="HisKA"/>
    <property type="match status" value="1"/>
</dbReference>
<dbReference type="PRINTS" id="PR00344">
    <property type="entry name" value="BCTRLSENSOR"/>
</dbReference>
<dbReference type="Gene3D" id="3.30.565.10">
    <property type="entry name" value="Histidine kinase-like ATPase, C-terminal domain"/>
    <property type="match status" value="1"/>
</dbReference>
<comment type="catalytic activity">
    <reaction evidence="1">
        <text>ATP + protein L-histidine = ADP + protein N-phospho-L-histidine.</text>
        <dbReference type="EC" id="2.7.13.3"/>
    </reaction>
</comment>
<evidence type="ECO:0000313" key="17">
    <source>
        <dbReference type="EMBL" id="TCS69088.1"/>
    </source>
</evidence>
<comment type="caution">
    <text evidence="17">The sequence shown here is derived from an EMBL/GenBank/DDBJ whole genome shotgun (WGS) entry which is preliminary data.</text>
</comment>
<feature type="transmembrane region" description="Helical" evidence="14">
    <location>
        <begin position="75"/>
        <end position="94"/>
    </location>
</feature>